<dbReference type="InterPro" id="IPR007627">
    <property type="entry name" value="RNA_pol_sigma70_r2"/>
</dbReference>
<accession>A0A810NE73</accession>
<evidence type="ECO:0000256" key="2">
    <source>
        <dbReference type="ARBA" id="ARBA00023015"/>
    </source>
</evidence>
<keyword evidence="5" id="KW-0804">Transcription</keyword>
<evidence type="ECO:0000259" key="7">
    <source>
        <dbReference type="Pfam" id="PF08281"/>
    </source>
</evidence>
<proteinExistence type="inferred from homology"/>
<dbReference type="Proteomes" id="UP000680866">
    <property type="component" value="Chromosome"/>
</dbReference>
<dbReference type="PANTHER" id="PTHR43133:SF50">
    <property type="entry name" value="ECF RNA POLYMERASE SIGMA FACTOR SIGM"/>
    <property type="match status" value="1"/>
</dbReference>
<organism evidence="8 9">
    <name type="scientific">Polymorphospora rubra</name>
    <dbReference type="NCBI Taxonomy" id="338584"/>
    <lineage>
        <taxon>Bacteria</taxon>
        <taxon>Bacillati</taxon>
        <taxon>Actinomycetota</taxon>
        <taxon>Actinomycetes</taxon>
        <taxon>Micromonosporales</taxon>
        <taxon>Micromonosporaceae</taxon>
        <taxon>Polymorphospora</taxon>
    </lineage>
</organism>
<evidence type="ECO:0000256" key="4">
    <source>
        <dbReference type="ARBA" id="ARBA00023125"/>
    </source>
</evidence>
<dbReference type="KEGG" id="pry:Prubr_72090"/>
<keyword evidence="8" id="KW-0240">DNA-directed RNA polymerase</keyword>
<keyword evidence="4" id="KW-0238">DNA-binding</keyword>
<dbReference type="RefSeq" id="WP_212819932.1">
    <property type="nucleotide sequence ID" value="NZ_AP023359.1"/>
</dbReference>
<comment type="similarity">
    <text evidence="1">Belongs to the sigma-70 factor family. ECF subfamily.</text>
</comment>
<evidence type="ECO:0000256" key="1">
    <source>
        <dbReference type="ARBA" id="ARBA00010641"/>
    </source>
</evidence>
<dbReference type="GO" id="GO:0006352">
    <property type="term" value="P:DNA-templated transcription initiation"/>
    <property type="evidence" value="ECO:0007669"/>
    <property type="project" value="InterPro"/>
</dbReference>
<dbReference type="NCBIfam" id="TIGR02937">
    <property type="entry name" value="sigma70-ECF"/>
    <property type="match status" value="1"/>
</dbReference>
<dbReference type="InterPro" id="IPR013325">
    <property type="entry name" value="RNA_pol_sigma_r2"/>
</dbReference>
<dbReference type="EMBL" id="AP023359">
    <property type="protein sequence ID" value="BCJ70188.1"/>
    <property type="molecule type" value="Genomic_DNA"/>
</dbReference>
<keyword evidence="3" id="KW-0731">Sigma factor</keyword>
<dbReference type="InterPro" id="IPR013324">
    <property type="entry name" value="RNA_pol_sigma_r3/r4-like"/>
</dbReference>
<feature type="domain" description="RNA polymerase sigma factor 70 region 4 type 2" evidence="7">
    <location>
        <begin position="101"/>
        <end position="152"/>
    </location>
</feature>
<evidence type="ECO:0000313" key="9">
    <source>
        <dbReference type="Proteomes" id="UP000680866"/>
    </source>
</evidence>
<evidence type="ECO:0000256" key="3">
    <source>
        <dbReference type="ARBA" id="ARBA00023082"/>
    </source>
</evidence>
<dbReference type="GO" id="GO:0016987">
    <property type="term" value="F:sigma factor activity"/>
    <property type="evidence" value="ECO:0007669"/>
    <property type="project" value="UniProtKB-KW"/>
</dbReference>
<keyword evidence="2" id="KW-0805">Transcription regulation</keyword>
<gene>
    <name evidence="8" type="ORF">Prubr_72090</name>
</gene>
<sequence>MDRTEFEAFVTAALPVLSRHGRALTGNTPDAQDLIQDALLRVWRAWPRIRRDGDPVAYTKTAMARLHAGRMRQLRRRLSGRTVIDPRWSPSDTGRVDNQDLVRNALMTLPAIQRAVLVMTYLDDADDRTIAEALHRRPSSIRASRSRALAALREQIRIDDLPTDSAEGKLHHA</sequence>
<evidence type="ECO:0000259" key="6">
    <source>
        <dbReference type="Pfam" id="PF04542"/>
    </source>
</evidence>
<dbReference type="InterPro" id="IPR014284">
    <property type="entry name" value="RNA_pol_sigma-70_dom"/>
</dbReference>
<dbReference type="SUPFAM" id="SSF88659">
    <property type="entry name" value="Sigma3 and sigma4 domains of RNA polymerase sigma factors"/>
    <property type="match status" value="1"/>
</dbReference>
<dbReference type="SUPFAM" id="SSF88946">
    <property type="entry name" value="Sigma2 domain of RNA polymerase sigma factors"/>
    <property type="match status" value="1"/>
</dbReference>
<dbReference type="InterPro" id="IPR039425">
    <property type="entry name" value="RNA_pol_sigma-70-like"/>
</dbReference>
<dbReference type="PANTHER" id="PTHR43133">
    <property type="entry name" value="RNA POLYMERASE ECF-TYPE SIGMA FACTO"/>
    <property type="match status" value="1"/>
</dbReference>
<protein>
    <submittedName>
        <fullName evidence="8">DNA-directed RNA polymerase sigma-70 factor</fullName>
    </submittedName>
</protein>
<evidence type="ECO:0000313" key="8">
    <source>
        <dbReference type="EMBL" id="BCJ70188.1"/>
    </source>
</evidence>
<dbReference type="AlphaFoldDB" id="A0A810NE73"/>
<dbReference type="InterPro" id="IPR013249">
    <property type="entry name" value="RNA_pol_sigma70_r4_t2"/>
</dbReference>
<dbReference type="InterPro" id="IPR036388">
    <property type="entry name" value="WH-like_DNA-bd_sf"/>
</dbReference>
<dbReference type="Gene3D" id="1.10.1740.10">
    <property type="match status" value="1"/>
</dbReference>
<feature type="domain" description="RNA polymerase sigma-70 region 2" evidence="6">
    <location>
        <begin position="10"/>
        <end position="76"/>
    </location>
</feature>
<dbReference type="Gene3D" id="1.10.10.10">
    <property type="entry name" value="Winged helix-like DNA-binding domain superfamily/Winged helix DNA-binding domain"/>
    <property type="match status" value="1"/>
</dbReference>
<keyword evidence="9" id="KW-1185">Reference proteome</keyword>
<evidence type="ECO:0000256" key="5">
    <source>
        <dbReference type="ARBA" id="ARBA00023163"/>
    </source>
</evidence>
<name>A0A810NE73_9ACTN</name>
<reference evidence="8" key="1">
    <citation type="submission" date="2020-08" db="EMBL/GenBank/DDBJ databases">
        <title>Whole genome shotgun sequence of Polymorphospora rubra NBRC 101157.</title>
        <authorList>
            <person name="Komaki H."/>
            <person name="Tamura T."/>
        </authorList>
    </citation>
    <scope>NUCLEOTIDE SEQUENCE</scope>
    <source>
        <strain evidence="8">NBRC 101157</strain>
    </source>
</reference>
<dbReference type="Pfam" id="PF04542">
    <property type="entry name" value="Sigma70_r2"/>
    <property type="match status" value="1"/>
</dbReference>
<dbReference type="GO" id="GO:0000428">
    <property type="term" value="C:DNA-directed RNA polymerase complex"/>
    <property type="evidence" value="ECO:0007669"/>
    <property type="project" value="UniProtKB-KW"/>
</dbReference>
<dbReference type="Pfam" id="PF08281">
    <property type="entry name" value="Sigma70_r4_2"/>
    <property type="match status" value="1"/>
</dbReference>
<dbReference type="GO" id="GO:0003677">
    <property type="term" value="F:DNA binding"/>
    <property type="evidence" value="ECO:0007669"/>
    <property type="project" value="UniProtKB-KW"/>
</dbReference>